<feature type="region of interest" description="Disordered" evidence="1">
    <location>
        <begin position="144"/>
        <end position="199"/>
    </location>
</feature>
<organism evidence="2">
    <name type="scientific">freshwater metagenome</name>
    <dbReference type="NCBI Taxonomy" id="449393"/>
    <lineage>
        <taxon>unclassified sequences</taxon>
        <taxon>metagenomes</taxon>
        <taxon>ecological metagenomes</taxon>
    </lineage>
</organism>
<sequence>MDTVGAASNLNLPSTRDARHSWITPTAVFAATTIMNVASRRGPTTIATTARPPSRMLKRVRRFALRIWRSVLDAPVPDVFVWPARRAASTCSVLSPRRIGVFMRPPSGIPGRGRRARAVAAPTPAWEIQVCERVREHCEQRNRFPVSGDHHHTRAVAPLGPKDPVRGGNPMTRSARAVWPASSDRRPLGTGNLSVRGAS</sequence>
<proteinExistence type="predicted"/>
<evidence type="ECO:0000313" key="2">
    <source>
        <dbReference type="EMBL" id="CAB4698892.1"/>
    </source>
</evidence>
<evidence type="ECO:0000256" key="1">
    <source>
        <dbReference type="SAM" id="MobiDB-lite"/>
    </source>
</evidence>
<accession>A0A6J6PK67</accession>
<name>A0A6J6PK67_9ZZZZ</name>
<dbReference type="AlphaFoldDB" id="A0A6J6PK67"/>
<gene>
    <name evidence="2" type="ORF">UFOPK2602_00470</name>
</gene>
<dbReference type="EMBL" id="CAEZXX010000021">
    <property type="protein sequence ID" value="CAB4698892.1"/>
    <property type="molecule type" value="Genomic_DNA"/>
</dbReference>
<reference evidence="2" key="1">
    <citation type="submission" date="2020-05" db="EMBL/GenBank/DDBJ databases">
        <authorList>
            <person name="Chiriac C."/>
            <person name="Salcher M."/>
            <person name="Ghai R."/>
            <person name="Kavagutti S V."/>
        </authorList>
    </citation>
    <scope>NUCLEOTIDE SEQUENCE</scope>
</reference>
<protein>
    <submittedName>
        <fullName evidence="2">Unannotated protein</fullName>
    </submittedName>
</protein>